<dbReference type="Pfam" id="PF13091">
    <property type="entry name" value="PLDc_2"/>
    <property type="match status" value="2"/>
</dbReference>
<dbReference type="RefSeq" id="WP_377481149.1">
    <property type="nucleotide sequence ID" value="NZ_JBHLTN010000011.1"/>
</dbReference>
<dbReference type="InterPro" id="IPR001736">
    <property type="entry name" value="PLipase_D/transphosphatidylase"/>
</dbReference>
<accession>A0ABV6PRI0</accession>
<evidence type="ECO:0000259" key="1">
    <source>
        <dbReference type="PROSITE" id="PS50035"/>
    </source>
</evidence>
<comment type="caution">
    <text evidence="2">The sequence shown here is derived from an EMBL/GenBank/DDBJ whole genome shotgun (WGS) entry which is preliminary data.</text>
</comment>
<dbReference type="SMART" id="SM00155">
    <property type="entry name" value="PLDc"/>
    <property type="match status" value="2"/>
</dbReference>
<dbReference type="EMBL" id="JBHLTN010000011">
    <property type="protein sequence ID" value="MFC0592164.1"/>
    <property type="molecule type" value="Genomic_DNA"/>
</dbReference>
<evidence type="ECO:0000313" key="2">
    <source>
        <dbReference type="EMBL" id="MFC0592164.1"/>
    </source>
</evidence>
<dbReference type="Gene3D" id="3.30.870.10">
    <property type="entry name" value="Endonuclease Chain A"/>
    <property type="match status" value="2"/>
</dbReference>
<feature type="domain" description="PLD phosphodiesterase" evidence="1">
    <location>
        <begin position="418"/>
        <end position="445"/>
    </location>
</feature>
<proteinExistence type="predicted"/>
<dbReference type="Proteomes" id="UP001589834">
    <property type="component" value="Unassembled WGS sequence"/>
</dbReference>
<keyword evidence="3" id="KW-1185">Reference proteome</keyword>
<dbReference type="PROSITE" id="PS50035">
    <property type="entry name" value="PLD"/>
    <property type="match status" value="2"/>
</dbReference>
<name>A0ABV6PRI0_9BURK</name>
<feature type="domain" description="PLD phosphodiesterase" evidence="1">
    <location>
        <begin position="176"/>
        <end position="203"/>
    </location>
</feature>
<dbReference type="CDD" id="cd09113">
    <property type="entry name" value="PLDc_ymdC_like_2"/>
    <property type="match status" value="1"/>
</dbReference>
<protein>
    <submittedName>
        <fullName evidence="2">Phospholipase D family protein</fullName>
    </submittedName>
</protein>
<sequence length="526" mass="57891">MLNPVLRWVLIALVVVALLSLLALWSWGRFAFGARGQPSSALPTAAAATRLDRLVQPLLDRQAPGASGAALIHEGVPAFVVRARTGRAAERSLDAMYYIWHGDLTGHLLQHELMAAAERGVRVRLLLDDMNVVGQDDALLAMDAHPNLEVRLFNPGRNRAGGLRRALEMGLRFVGFTRRMHNKAWIADNRLAVVGGRNVGDEYFDAAADTNFHDADLLLTGPAVTQASAVFDAFWNSAAVVPLRALHDQGSRWTAEEFSAHRQQWQDEARASPWVKALAERDDLARQLQPGGALTMHWSPSIRVLSDPPEKASPVASQQERAGWLLFDVMKLLYSAERDSWMISPYFVPGETGTLLLAGQARRGVQVRVLTNSLAANDVPMVHAGYMDWRAPLLRQGVTLYELRPGQARTERELLGSSGASLHTKSFVVDGQRGFVGSFNFDPRSAQLNTEMGVVFDHAGLAAEVRHLFDVGTRPDSAWRVTLAEDGSLRWQGAAGERVWTHEPETGAGLRALVWLLSWLPIESQL</sequence>
<evidence type="ECO:0000313" key="3">
    <source>
        <dbReference type="Proteomes" id="UP001589834"/>
    </source>
</evidence>
<dbReference type="PANTHER" id="PTHR21248">
    <property type="entry name" value="CARDIOLIPIN SYNTHASE"/>
    <property type="match status" value="1"/>
</dbReference>
<dbReference type="SUPFAM" id="SSF56024">
    <property type="entry name" value="Phospholipase D/nuclease"/>
    <property type="match status" value="2"/>
</dbReference>
<organism evidence="2 3">
    <name type="scientific">Ottowia pentelensis</name>
    <dbReference type="NCBI Taxonomy" id="511108"/>
    <lineage>
        <taxon>Bacteria</taxon>
        <taxon>Pseudomonadati</taxon>
        <taxon>Pseudomonadota</taxon>
        <taxon>Betaproteobacteria</taxon>
        <taxon>Burkholderiales</taxon>
        <taxon>Comamonadaceae</taxon>
        <taxon>Ottowia</taxon>
    </lineage>
</organism>
<reference evidence="2 3" key="1">
    <citation type="submission" date="2024-09" db="EMBL/GenBank/DDBJ databases">
        <authorList>
            <person name="Sun Q."/>
            <person name="Mori K."/>
        </authorList>
    </citation>
    <scope>NUCLEOTIDE SEQUENCE [LARGE SCALE GENOMIC DNA]</scope>
    <source>
        <strain evidence="2 3">NCAIM B.02336</strain>
    </source>
</reference>
<gene>
    <name evidence="2" type="ORF">ACFFGG_06310</name>
</gene>
<dbReference type="InterPro" id="IPR025202">
    <property type="entry name" value="PLD-like_dom"/>
</dbReference>
<dbReference type="PANTHER" id="PTHR21248:SF12">
    <property type="entry name" value="CARDIOLIPIN SYNTHASE C"/>
    <property type="match status" value="1"/>
</dbReference>
<dbReference type="CDD" id="cd09111">
    <property type="entry name" value="PLDc_ymdC_like_1"/>
    <property type="match status" value="1"/>
</dbReference>